<feature type="domain" description="ABC transmembrane type-1" evidence="9">
    <location>
        <begin position="58"/>
        <end position="266"/>
    </location>
</feature>
<feature type="transmembrane region" description="Helical" evidence="8">
    <location>
        <begin position="201"/>
        <end position="225"/>
    </location>
</feature>
<dbReference type="GO" id="GO:0055085">
    <property type="term" value="P:transmembrane transport"/>
    <property type="evidence" value="ECO:0007669"/>
    <property type="project" value="InterPro"/>
</dbReference>
<dbReference type="EMBL" id="JACRSU010000002">
    <property type="protein sequence ID" value="MBC8540486.1"/>
    <property type="molecule type" value="Genomic_DNA"/>
</dbReference>
<gene>
    <name evidence="10" type="ORF">H8698_05795</name>
</gene>
<dbReference type="InterPro" id="IPR035906">
    <property type="entry name" value="MetI-like_sf"/>
</dbReference>
<dbReference type="PANTHER" id="PTHR42929:SF1">
    <property type="entry name" value="INNER MEMBRANE ABC TRANSPORTER PERMEASE PROTEIN YDCU-RELATED"/>
    <property type="match status" value="1"/>
</dbReference>
<dbReference type="InterPro" id="IPR000515">
    <property type="entry name" value="MetI-like"/>
</dbReference>
<evidence type="ECO:0000256" key="2">
    <source>
        <dbReference type="ARBA" id="ARBA00007069"/>
    </source>
</evidence>
<keyword evidence="7 8" id="KW-0472">Membrane</keyword>
<dbReference type="Pfam" id="PF00528">
    <property type="entry name" value="BPD_transp_1"/>
    <property type="match status" value="1"/>
</dbReference>
<dbReference type="PANTHER" id="PTHR42929">
    <property type="entry name" value="INNER MEMBRANE ABC TRANSPORTER PERMEASE PROTEIN YDCU-RELATED-RELATED"/>
    <property type="match status" value="1"/>
</dbReference>
<feature type="transmembrane region" description="Helical" evidence="8">
    <location>
        <begin position="245"/>
        <end position="265"/>
    </location>
</feature>
<feature type="transmembrane region" description="Helical" evidence="8">
    <location>
        <begin position="12"/>
        <end position="30"/>
    </location>
</feature>
<evidence type="ECO:0000259" key="9">
    <source>
        <dbReference type="PROSITE" id="PS50928"/>
    </source>
</evidence>
<keyword evidence="5 8" id="KW-0812">Transmembrane</keyword>
<evidence type="ECO:0000256" key="5">
    <source>
        <dbReference type="ARBA" id="ARBA00022692"/>
    </source>
</evidence>
<dbReference type="CDD" id="cd06261">
    <property type="entry name" value="TM_PBP2"/>
    <property type="match status" value="1"/>
</dbReference>
<comment type="caution">
    <text evidence="10">The sequence shown here is derived from an EMBL/GenBank/DDBJ whole genome shotgun (WGS) entry which is preliminary data.</text>
</comment>
<evidence type="ECO:0000256" key="4">
    <source>
        <dbReference type="ARBA" id="ARBA00022475"/>
    </source>
</evidence>
<comment type="similarity">
    <text evidence="2">Belongs to the binding-protein-dependent transport system permease family. CysTW subfamily.</text>
</comment>
<feature type="transmembrane region" description="Helical" evidence="8">
    <location>
        <begin position="62"/>
        <end position="83"/>
    </location>
</feature>
<protein>
    <submittedName>
        <fullName evidence="10">ABC transporter permease</fullName>
    </submittedName>
</protein>
<evidence type="ECO:0000256" key="8">
    <source>
        <dbReference type="RuleBase" id="RU363032"/>
    </source>
</evidence>
<evidence type="ECO:0000256" key="3">
    <source>
        <dbReference type="ARBA" id="ARBA00022448"/>
    </source>
</evidence>
<dbReference type="SUPFAM" id="SSF161098">
    <property type="entry name" value="MetI-like"/>
    <property type="match status" value="1"/>
</dbReference>
<evidence type="ECO:0000313" key="10">
    <source>
        <dbReference type="EMBL" id="MBC8540486.1"/>
    </source>
</evidence>
<keyword evidence="4" id="KW-1003">Cell membrane</keyword>
<accession>A0A926HZ54</accession>
<evidence type="ECO:0000256" key="7">
    <source>
        <dbReference type="ARBA" id="ARBA00023136"/>
    </source>
</evidence>
<evidence type="ECO:0000313" key="11">
    <source>
        <dbReference type="Proteomes" id="UP000611762"/>
    </source>
</evidence>
<name>A0A926HZ54_9FIRM</name>
<evidence type="ECO:0000256" key="1">
    <source>
        <dbReference type="ARBA" id="ARBA00004651"/>
    </source>
</evidence>
<reference evidence="10" key="1">
    <citation type="submission" date="2020-08" db="EMBL/GenBank/DDBJ databases">
        <title>Genome public.</title>
        <authorList>
            <person name="Liu C."/>
            <person name="Sun Q."/>
        </authorList>
    </citation>
    <scope>NUCLEOTIDE SEQUENCE</scope>
    <source>
        <strain evidence="10">H8</strain>
    </source>
</reference>
<dbReference type="PROSITE" id="PS50928">
    <property type="entry name" value="ABC_TM1"/>
    <property type="match status" value="1"/>
</dbReference>
<sequence length="279" mass="31086">MNRRWYSYPYIVWALIFIVVPLIVVLVYGITVQGPDGSLNISFANFKRFFTPVYLGVLGRSVLYAAISTFICLIIGYPAALILTSKNLKHKSVMMLLIVIPMWMNLLLRTYSWLTLLENEGLINQFLRFIGVIEQDGYIQFLYGKGAVIFGMVYNFLPFMILPIHSVVSKMDYSIIEAAEDLGAGKVNVFRKVIFPLSIPGISSGITMVFVPAITTFAISSILSGNNVNLLGNVIEKQFGVGGDWNFGSTMSLILMVMILVSLLFMPDSEKESQGGMML</sequence>
<dbReference type="Proteomes" id="UP000611762">
    <property type="component" value="Unassembled WGS sequence"/>
</dbReference>
<dbReference type="Gene3D" id="1.10.3720.10">
    <property type="entry name" value="MetI-like"/>
    <property type="match status" value="1"/>
</dbReference>
<comment type="subcellular location">
    <subcellularLocation>
        <location evidence="1 8">Cell membrane</location>
        <topology evidence="1 8">Multi-pass membrane protein</topology>
    </subcellularLocation>
</comment>
<feature type="transmembrane region" description="Helical" evidence="8">
    <location>
        <begin position="95"/>
        <end position="114"/>
    </location>
</feature>
<keyword evidence="11" id="KW-1185">Reference proteome</keyword>
<feature type="transmembrane region" description="Helical" evidence="8">
    <location>
        <begin position="147"/>
        <end position="168"/>
    </location>
</feature>
<keyword evidence="3 8" id="KW-0813">Transport</keyword>
<keyword evidence="6 8" id="KW-1133">Transmembrane helix</keyword>
<dbReference type="AlphaFoldDB" id="A0A926HZ54"/>
<dbReference type="RefSeq" id="WP_249311669.1">
    <property type="nucleotide sequence ID" value="NZ_JACRSU010000002.1"/>
</dbReference>
<dbReference type="GO" id="GO:0005886">
    <property type="term" value="C:plasma membrane"/>
    <property type="evidence" value="ECO:0007669"/>
    <property type="project" value="UniProtKB-SubCell"/>
</dbReference>
<proteinExistence type="inferred from homology"/>
<evidence type="ECO:0000256" key="6">
    <source>
        <dbReference type="ARBA" id="ARBA00022989"/>
    </source>
</evidence>
<organism evidence="10 11">
    <name type="scientific">Congzhengia minquanensis</name>
    <dbReference type="NCBI Taxonomy" id="2763657"/>
    <lineage>
        <taxon>Bacteria</taxon>
        <taxon>Bacillati</taxon>
        <taxon>Bacillota</taxon>
        <taxon>Clostridia</taxon>
        <taxon>Eubacteriales</taxon>
        <taxon>Oscillospiraceae</taxon>
        <taxon>Congzhengia</taxon>
    </lineage>
</organism>